<keyword evidence="6" id="KW-1185">Reference proteome</keyword>
<dbReference type="InterPro" id="IPR028082">
    <property type="entry name" value="Peripla_BP_I"/>
</dbReference>
<sequence length="436" mass="48190">MVQSLPSSLQPDKRYRLQFASVLLGLTARNPTIQNGRREVIVRQIIAPLLAVLLYVGLAGHASALDVKAAVLRIDYPRLLPISRYDLRPEDLGFAGAMLADEDNGTTGTFLGHTYETEQIAVPPEEADAALEQILADGIRLIVVMAEGRDLLRLTDRAAQDDALVLNATAPEASLRSEECRASLLHIAPSNLMLADAIAQFSVWKKWDEWFLVSGSNYADTSLADAYRRAARKFGLNIVEERVFADTGGSRRTDSGHVLVQRQLPTFTQGAKRHDVLIAADGTDYFARYLPYHLSSPRPVMGSAGLRPVTFHAAHEAWGTTQYQTRFEALSGRYAHAEDYNVWLALRVIGEAVTRASTVDAQAIRDYALSDAFELAAFKGQKVTFRDWNGQMRQPILLYDGMITVSVSPQEGFLHQVSPLDTLGLDRPETECTSFN</sequence>
<evidence type="ECO:0000256" key="2">
    <source>
        <dbReference type="ARBA" id="ARBA00022729"/>
    </source>
</evidence>
<dbReference type="InterPro" id="IPR028081">
    <property type="entry name" value="Leu-bd"/>
</dbReference>
<comment type="similarity">
    <text evidence="1">Belongs to the leucine-binding protein family.</text>
</comment>
<dbReference type="PANTHER" id="PTHR30483">
    <property type="entry name" value="LEUCINE-SPECIFIC-BINDING PROTEIN"/>
    <property type="match status" value="1"/>
</dbReference>
<evidence type="ECO:0000313" key="6">
    <source>
        <dbReference type="Proteomes" id="UP000192330"/>
    </source>
</evidence>
<dbReference type="GO" id="GO:0006865">
    <property type="term" value="P:amino acid transport"/>
    <property type="evidence" value="ECO:0007669"/>
    <property type="project" value="UniProtKB-KW"/>
</dbReference>
<dbReference type="EMBL" id="FWYD01000003">
    <property type="protein sequence ID" value="SMC60178.1"/>
    <property type="molecule type" value="Genomic_DNA"/>
</dbReference>
<proteinExistence type="inferred from homology"/>
<dbReference type="STRING" id="1387277.SAMN06295998_10325"/>
<dbReference type="OrthoDB" id="5341635at2"/>
<dbReference type="InterPro" id="IPR051010">
    <property type="entry name" value="BCAA_transport"/>
</dbReference>
<keyword evidence="2" id="KW-0732">Signal</keyword>
<gene>
    <name evidence="5" type="ORF">SAMN06295998_10325</name>
</gene>
<dbReference type="Proteomes" id="UP000192330">
    <property type="component" value="Unassembled WGS sequence"/>
</dbReference>
<evidence type="ECO:0000313" key="5">
    <source>
        <dbReference type="EMBL" id="SMC60178.1"/>
    </source>
</evidence>
<evidence type="ECO:0000256" key="1">
    <source>
        <dbReference type="ARBA" id="ARBA00010062"/>
    </source>
</evidence>
<evidence type="ECO:0000256" key="3">
    <source>
        <dbReference type="ARBA" id="ARBA00022970"/>
    </source>
</evidence>
<dbReference type="Pfam" id="PF13458">
    <property type="entry name" value="Peripla_BP_6"/>
    <property type="match status" value="1"/>
</dbReference>
<dbReference type="PANTHER" id="PTHR30483:SF6">
    <property type="entry name" value="PERIPLASMIC BINDING PROTEIN OF ABC TRANSPORTER FOR NATURAL AMINO ACIDS"/>
    <property type="match status" value="1"/>
</dbReference>
<accession>A0A1W2AIV6</accession>
<evidence type="ECO:0000259" key="4">
    <source>
        <dbReference type="Pfam" id="PF13458"/>
    </source>
</evidence>
<feature type="domain" description="Leucine-binding protein" evidence="4">
    <location>
        <begin position="97"/>
        <end position="244"/>
    </location>
</feature>
<dbReference type="Gene3D" id="3.40.50.2300">
    <property type="match status" value="2"/>
</dbReference>
<protein>
    <submittedName>
        <fullName evidence="5">Amino acid/amide ABC transporter substrate-binding protein, HAAT family</fullName>
    </submittedName>
</protein>
<dbReference type="AlphaFoldDB" id="A0A1W2AIV6"/>
<reference evidence="5" key="1">
    <citation type="submission" date="2017-04" db="EMBL/GenBank/DDBJ databases">
        <authorList>
            <person name="Afonso C.L."/>
            <person name="Miller P.J."/>
            <person name="Scott M.A."/>
            <person name="Spackman E."/>
            <person name="Goraichik I."/>
            <person name="Dimitrov K.M."/>
            <person name="Suarez D.L."/>
            <person name="Swayne D.E."/>
        </authorList>
    </citation>
    <scope>NUCLEOTIDE SEQUENCE [LARGE SCALE GENOMIC DNA]</scope>
    <source>
        <strain evidence="5">CGMCC 1.12644</strain>
    </source>
</reference>
<organism evidence="5 6">
    <name type="scientific">Primorskyibacter flagellatus</name>
    <dbReference type="NCBI Taxonomy" id="1387277"/>
    <lineage>
        <taxon>Bacteria</taxon>
        <taxon>Pseudomonadati</taxon>
        <taxon>Pseudomonadota</taxon>
        <taxon>Alphaproteobacteria</taxon>
        <taxon>Rhodobacterales</taxon>
        <taxon>Roseobacteraceae</taxon>
        <taxon>Primorskyibacter</taxon>
    </lineage>
</organism>
<name>A0A1W2AIV6_9RHOB</name>
<keyword evidence="3" id="KW-0813">Transport</keyword>
<dbReference type="InterPro" id="IPR022478">
    <property type="entry name" value="ABC_transptr_sub-bd_PQQ"/>
</dbReference>
<keyword evidence="3" id="KW-0029">Amino-acid transport</keyword>
<dbReference type="NCBIfam" id="TIGR03863">
    <property type="entry name" value="PQQ_ABC_bind"/>
    <property type="match status" value="1"/>
</dbReference>
<dbReference type="SUPFAM" id="SSF53822">
    <property type="entry name" value="Periplasmic binding protein-like I"/>
    <property type="match status" value="1"/>
</dbReference>